<evidence type="ECO:0000313" key="11">
    <source>
        <dbReference type="Proteomes" id="UP000229896"/>
    </source>
</evidence>
<gene>
    <name evidence="10" type="ORF">COT12_02375</name>
</gene>
<organism evidence="10 11">
    <name type="scientific">Candidatus Berkelbacteria bacterium CG08_land_8_20_14_0_20_39_8</name>
    <dbReference type="NCBI Taxonomy" id="1974511"/>
    <lineage>
        <taxon>Bacteria</taxon>
        <taxon>Candidatus Berkelbacteria</taxon>
    </lineage>
</organism>
<keyword evidence="7" id="KW-0406">Ion transport</keyword>
<evidence type="ECO:0000256" key="6">
    <source>
        <dbReference type="ARBA" id="ARBA00022989"/>
    </source>
</evidence>
<keyword evidence="8 9" id="KW-0472">Membrane</keyword>
<feature type="transmembrane region" description="Helical" evidence="9">
    <location>
        <begin position="322"/>
        <end position="343"/>
    </location>
</feature>
<dbReference type="GO" id="GO:0004427">
    <property type="term" value="F:inorganic diphosphate phosphatase activity"/>
    <property type="evidence" value="ECO:0007669"/>
    <property type="project" value="InterPro"/>
</dbReference>
<feature type="transmembrane region" description="Helical" evidence="9">
    <location>
        <begin position="242"/>
        <end position="262"/>
    </location>
</feature>
<keyword evidence="2" id="KW-0813">Transport</keyword>
<dbReference type="GO" id="GO:0009678">
    <property type="term" value="F:diphosphate hydrolysis-driven proton transmembrane transporter activity"/>
    <property type="evidence" value="ECO:0007669"/>
    <property type="project" value="InterPro"/>
</dbReference>
<feature type="transmembrane region" description="Helical" evidence="9">
    <location>
        <begin position="437"/>
        <end position="470"/>
    </location>
</feature>
<evidence type="ECO:0000313" key="10">
    <source>
        <dbReference type="EMBL" id="PIU24189.1"/>
    </source>
</evidence>
<evidence type="ECO:0000256" key="7">
    <source>
        <dbReference type="ARBA" id="ARBA00023065"/>
    </source>
</evidence>
<keyword evidence="6 9" id="KW-1133">Transmembrane helix</keyword>
<dbReference type="InterPro" id="IPR004131">
    <property type="entry name" value="PPase-energised_H-pump"/>
</dbReference>
<dbReference type="Pfam" id="PF03030">
    <property type="entry name" value="H_PPase"/>
    <property type="match status" value="1"/>
</dbReference>
<dbReference type="AlphaFoldDB" id="A0A2M6YBY1"/>
<comment type="caution">
    <text evidence="10">The sequence shown here is derived from an EMBL/GenBank/DDBJ whole genome shotgun (WGS) entry which is preliminary data.</text>
</comment>
<keyword evidence="4" id="KW-0460">Magnesium</keyword>
<evidence type="ECO:0000256" key="8">
    <source>
        <dbReference type="ARBA" id="ARBA00023136"/>
    </source>
</evidence>
<comment type="subcellular location">
    <subcellularLocation>
        <location evidence="1">Endomembrane system</location>
        <topology evidence="1">Multi-pass membrane protein</topology>
    </subcellularLocation>
</comment>
<feature type="transmembrane region" description="Helical" evidence="9">
    <location>
        <begin position="183"/>
        <end position="202"/>
    </location>
</feature>
<feature type="transmembrane region" description="Helical" evidence="9">
    <location>
        <begin position="13"/>
        <end position="36"/>
    </location>
</feature>
<proteinExistence type="predicted"/>
<evidence type="ECO:0000256" key="2">
    <source>
        <dbReference type="ARBA" id="ARBA00022448"/>
    </source>
</evidence>
<evidence type="ECO:0000256" key="9">
    <source>
        <dbReference type="SAM" id="Phobius"/>
    </source>
</evidence>
<dbReference type="EMBL" id="PEXI01000075">
    <property type="protein sequence ID" value="PIU24189.1"/>
    <property type="molecule type" value="Genomic_DNA"/>
</dbReference>
<feature type="transmembrane region" description="Helical" evidence="9">
    <location>
        <begin position="501"/>
        <end position="521"/>
    </location>
</feature>
<dbReference type="GO" id="GO:0012505">
    <property type="term" value="C:endomembrane system"/>
    <property type="evidence" value="ECO:0007669"/>
    <property type="project" value="UniProtKB-SubCell"/>
</dbReference>
<feature type="transmembrane region" description="Helical" evidence="9">
    <location>
        <begin position="159"/>
        <end position="176"/>
    </location>
</feature>
<sequence>MSSFLELNNMSDIAIISSIMVSIIAIIYALLLIRAINKKPSGSKKMADAAKIIADERSGKKKYQNMALAVIVLFTGLLYAFSWAPALGFLAGAIIFAAADYLIMIFIGKAEIRMAEASKTGARETFSLGFNSANAGGLISSAAALLVATVIYVFAGSGLPLWGLALATIITTTFTWQKNDRGLFAAYVTALVVALVFANRYFPDSKDAQVFPLAIFSLGLLATIISSWFAGVGKKTADVFAAIVKGLAAMLVIFLAASYFIVKLMLPGSGKSSVLVLFLLLAGAAIVASSSIIFSRRIVILPLILTAAAIFLVNFAAGTNGILLLVVGIAGIIPLAIAYGYFFNIARSAEIISQSTELPEVAQRNLAVIGKARISTKNFAVLASAVAVLATLLIFSDKFAAGQFTISNLKLISGFLTGGALAYYFSAEVFADEITPLAISVILPILAGLIFGPVFLVGALAGVILTNLLLKNINEEVLTLGIVSVLTVQFIENLYDLKIRLIILAAVVVAVAIYLIVKKLYENREKSRNKKIADSK</sequence>
<feature type="transmembrane region" description="Helical" evidence="9">
    <location>
        <begin position="128"/>
        <end position="153"/>
    </location>
</feature>
<evidence type="ECO:0000256" key="5">
    <source>
        <dbReference type="ARBA" id="ARBA00022967"/>
    </source>
</evidence>
<feature type="transmembrane region" description="Helical" evidence="9">
    <location>
        <begin position="63"/>
        <end position="81"/>
    </location>
</feature>
<keyword evidence="5" id="KW-1278">Translocase</keyword>
<dbReference type="GO" id="GO:0016020">
    <property type="term" value="C:membrane"/>
    <property type="evidence" value="ECO:0007669"/>
    <property type="project" value="InterPro"/>
</dbReference>
<dbReference type="Proteomes" id="UP000229896">
    <property type="component" value="Unassembled WGS sequence"/>
</dbReference>
<accession>A0A2M6YBY1</accession>
<evidence type="ECO:0000256" key="4">
    <source>
        <dbReference type="ARBA" id="ARBA00022842"/>
    </source>
</evidence>
<evidence type="ECO:0000256" key="1">
    <source>
        <dbReference type="ARBA" id="ARBA00004127"/>
    </source>
</evidence>
<feature type="transmembrane region" description="Helical" evidence="9">
    <location>
        <begin position="274"/>
        <end position="294"/>
    </location>
</feature>
<name>A0A2M6YBY1_9BACT</name>
<feature type="transmembrane region" description="Helical" evidence="9">
    <location>
        <begin position="379"/>
        <end position="396"/>
    </location>
</feature>
<protein>
    <submittedName>
        <fullName evidence="10">Uncharacterized protein</fullName>
    </submittedName>
</protein>
<reference evidence="11" key="1">
    <citation type="submission" date="2017-09" db="EMBL/GenBank/DDBJ databases">
        <title>Depth-based differentiation of microbial function through sediment-hosted aquifers and enrichment of novel symbionts in the deep terrestrial subsurface.</title>
        <authorList>
            <person name="Probst A.J."/>
            <person name="Ladd B."/>
            <person name="Jarett J.K."/>
            <person name="Geller-Mcgrath D.E."/>
            <person name="Sieber C.M.K."/>
            <person name="Emerson J.B."/>
            <person name="Anantharaman K."/>
            <person name="Thomas B.C."/>
            <person name="Malmstrom R."/>
            <person name="Stieglmeier M."/>
            <person name="Klingl A."/>
            <person name="Woyke T."/>
            <person name="Ryan C.M."/>
            <person name="Banfield J.F."/>
        </authorList>
    </citation>
    <scope>NUCLEOTIDE SEQUENCE [LARGE SCALE GENOMIC DNA]</scope>
</reference>
<feature type="transmembrane region" description="Helical" evidence="9">
    <location>
        <begin position="208"/>
        <end position="230"/>
    </location>
</feature>
<feature type="transmembrane region" description="Helical" evidence="9">
    <location>
        <begin position="87"/>
        <end position="107"/>
    </location>
</feature>
<keyword evidence="3 9" id="KW-0812">Transmembrane</keyword>
<feature type="transmembrane region" description="Helical" evidence="9">
    <location>
        <begin position="299"/>
        <end position="316"/>
    </location>
</feature>
<evidence type="ECO:0000256" key="3">
    <source>
        <dbReference type="ARBA" id="ARBA00022692"/>
    </source>
</evidence>